<organism evidence="1 2">
    <name type="scientific">Peronosclerospora sorghi</name>
    <dbReference type="NCBI Taxonomy" id="230839"/>
    <lineage>
        <taxon>Eukaryota</taxon>
        <taxon>Sar</taxon>
        <taxon>Stramenopiles</taxon>
        <taxon>Oomycota</taxon>
        <taxon>Peronosporomycetes</taxon>
        <taxon>Peronosporales</taxon>
        <taxon>Peronosporaceae</taxon>
        <taxon>Peronosclerospora</taxon>
    </lineage>
</organism>
<sequence>MIATDWHLISQGAEAKVFETSFAGRACIVKERMKKSYRLPVLDKKLSHRRLIQEARCIVKCSRAGVLTPTIFLVDEDTNRLYLEKVEGGSLKEYLRRAYKRDTTYGPFALQKAYLVGEAIAKMHDADVVHGDLTTSNILLSSDDATDVTMIDFGLASSQPLPEDKAVDLYVMERAFASTHINSELLVGARKCVQTGVLRLKFTGWLSRWKKYYVRIEPNPTDRTRFFKSFLKFACEAVNAPWSDKEGEKPIKRFESDGIGVMDHTS</sequence>
<keyword evidence="2" id="KW-1185">Reference proteome</keyword>
<dbReference type="EMBL" id="CM047583">
    <property type="protein sequence ID" value="KAI9913971.1"/>
    <property type="molecule type" value="Genomic_DNA"/>
</dbReference>
<proteinExistence type="predicted"/>
<name>A0ACC0W8E5_9STRA</name>
<comment type="caution">
    <text evidence="1">The sequence shown here is derived from an EMBL/GenBank/DDBJ whole genome shotgun (WGS) entry which is preliminary data.</text>
</comment>
<evidence type="ECO:0000313" key="2">
    <source>
        <dbReference type="Proteomes" id="UP001163321"/>
    </source>
</evidence>
<accession>A0ACC0W8E5</accession>
<dbReference type="Proteomes" id="UP001163321">
    <property type="component" value="Chromosome 4"/>
</dbReference>
<evidence type="ECO:0000313" key="1">
    <source>
        <dbReference type="EMBL" id="KAI9913971.1"/>
    </source>
</evidence>
<protein>
    <submittedName>
        <fullName evidence="1">Uncharacterized protein</fullName>
    </submittedName>
</protein>
<reference evidence="1 2" key="1">
    <citation type="journal article" date="2022" name="bioRxiv">
        <title>The genome of the oomycete Peronosclerospora sorghi, a cosmopolitan pathogen of maize and sorghum, is inflated with dispersed pseudogenes.</title>
        <authorList>
            <person name="Fletcher K."/>
            <person name="Martin F."/>
            <person name="Isakeit T."/>
            <person name="Cavanaugh K."/>
            <person name="Magill C."/>
            <person name="Michelmore R."/>
        </authorList>
    </citation>
    <scope>NUCLEOTIDE SEQUENCE [LARGE SCALE GENOMIC DNA]</scope>
    <source>
        <strain evidence="1">P6</strain>
    </source>
</reference>
<gene>
    <name evidence="1" type="ORF">PsorP6_005537</name>
</gene>